<comment type="caution">
    <text evidence="2">The sequence shown here is derived from an EMBL/GenBank/DDBJ whole genome shotgun (WGS) entry which is preliminary data.</text>
</comment>
<accession>A0A135W6B0</accession>
<name>A0A135W6B0_9FLAO</name>
<reference evidence="2 3" key="2">
    <citation type="journal article" date="2016" name="Genome Announc.">
        <title>Draft Genome Sequence of a Biocontrol Rhizobacterium, Chryseobacterium kwangjuense Strain KJ1R5, Isolated from Pepper (Capsicum annuum).</title>
        <authorList>
            <person name="Jeong J.J."/>
            <person name="Park H."/>
            <person name="Park B.H."/>
            <person name="Mannaa M."/>
            <person name="Sang M.K."/>
            <person name="Choi I.G."/>
            <person name="Kim K.D."/>
        </authorList>
    </citation>
    <scope>NUCLEOTIDE SEQUENCE [LARGE SCALE GENOMIC DNA]</scope>
    <source>
        <strain evidence="2 3">KJ1R5</strain>
    </source>
</reference>
<dbReference type="EMBL" id="LPUR01000017">
    <property type="protein sequence ID" value="KXH80468.1"/>
    <property type="molecule type" value="Genomic_DNA"/>
</dbReference>
<keyword evidence="1" id="KW-1133">Transmembrane helix</keyword>
<reference evidence="3" key="1">
    <citation type="submission" date="2015-12" db="EMBL/GenBank/DDBJ databases">
        <title>Genome sequence of a biocontrol rhizobacterium Chryseobacterium kwangjuense strain KJ1R5 isolated from pepper (Capsicum annuum L.).</title>
        <authorList>
            <person name="Jeong J.-J."/>
            <person name="Park H."/>
            <person name="Mannaa M."/>
            <person name="Sang M.K."/>
            <person name="Choi I.-G."/>
            <person name="Kim K.D."/>
        </authorList>
    </citation>
    <scope>NUCLEOTIDE SEQUENCE [LARGE SCALE GENOMIC DNA]</scope>
    <source>
        <strain evidence="3">KJ1R5</strain>
    </source>
</reference>
<evidence type="ECO:0000313" key="2">
    <source>
        <dbReference type="EMBL" id="KXH80468.1"/>
    </source>
</evidence>
<sequence length="79" mass="9326">MNLLEAIFGGILIRFLGLNTRYYFFKIFDESVKKEDFESDKEDIGASFYQGFFNFFIGLIVFFLLSFGIVYLLFILHLL</sequence>
<keyword evidence="1" id="KW-0472">Membrane</keyword>
<proteinExistence type="predicted"/>
<evidence type="ECO:0000256" key="1">
    <source>
        <dbReference type="SAM" id="Phobius"/>
    </source>
</evidence>
<dbReference type="AlphaFoldDB" id="A0A135W6B0"/>
<protein>
    <recommendedName>
        <fullName evidence="4">DUF3899 domain-containing protein</fullName>
    </recommendedName>
</protein>
<feature type="transmembrane region" description="Helical" evidence="1">
    <location>
        <begin position="6"/>
        <end position="24"/>
    </location>
</feature>
<feature type="transmembrane region" description="Helical" evidence="1">
    <location>
        <begin position="51"/>
        <end position="76"/>
    </location>
</feature>
<evidence type="ECO:0008006" key="4">
    <source>
        <dbReference type="Google" id="ProtNLM"/>
    </source>
</evidence>
<dbReference type="Proteomes" id="UP000070513">
    <property type="component" value="Unassembled WGS sequence"/>
</dbReference>
<gene>
    <name evidence="2" type="ORF">AU378_18900</name>
</gene>
<keyword evidence="1" id="KW-0812">Transmembrane</keyword>
<evidence type="ECO:0000313" key="3">
    <source>
        <dbReference type="Proteomes" id="UP000070513"/>
    </source>
</evidence>
<dbReference type="RefSeq" id="WP_062652958.1">
    <property type="nucleotide sequence ID" value="NZ_LPUR01000017.1"/>
</dbReference>
<organism evidence="2 3">
    <name type="scientific">Chryseobacterium kwangjuense</name>
    <dbReference type="NCBI Taxonomy" id="267125"/>
    <lineage>
        <taxon>Bacteria</taxon>
        <taxon>Pseudomonadati</taxon>
        <taxon>Bacteroidota</taxon>
        <taxon>Flavobacteriia</taxon>
        <taxon>Flavobacteriales</taxon>
        <taxon>Weeksellaceae</taxon>
        <taxon>Chryseobacterium group</taxon>
        <taxon>Chryseobacterium</taxon>
    </lineage>
</organism>